<keyword evidence="1" id="KW-0812">Transmembrane</keyword>
<evidence type="ECO:0000313" key="2">
    <source>
        <dbReference type="EMBL" id="OEU89918.1"/>
    </source>
</evidence>
<feature type="transmembrane region" description="Helical" evidence="1">
    <location>
        <begin position="141"/>
        <end position="162"/>
    </location>
</feature>
<feature type="transmembrane region" description="Helical" evidence="1">
    <location>
        <begin position="39"/>
        <end position="57"/>
    </location>
</feature>
<keyword evidence="1" id="KW-0472">Membrane</keyword>
<evidence type="ECO:0000256" key="1">
    <source>
        <dbReference type="SAM" id="Phobius"/>
    </source>
</evidence>
<sequence length="336" mass="36146">MTTTTPTSAPPAASGASLTSRRIPRLSGLTWLVWRQHRAAFWTGLAVTVAALAWFAYQRASMMAYLERTGWPESKSWALQNGFQEYSSRLGDTSSLVGLLVPVLVGVFLGAPLIANDLEQGTGKLVTSQAVSRGRWLTTKVGMAVAVVTLCTTALSAAYGWWLEPVAEADKELYWVAGSATGPVPVALTLLTMVGGVAIGMVLRRTLLSMAVTFGFAVTVQVLWAANWLRLGDARTVTTHDGVGEGAFPKLPEAAYDLDQSYLTGSGDLIGWGSCAEQTEQATNACLEKKDVVGWSVEYLPQSELPAVLWTGSAIMLALTAAFAVFVFWWGRKRLY</sequence>
<feature type="transmembrane region" description="Helical" evidence="1">
    <location>
        <begin position="307"/>
        <end position="330"/>
    </location>
</feature>
<name>A0A1E7JNS7_9ACTN</name>
<feature type="transmembrane region" description="Helical" evidence="1">
    <location>
        <begin position="174"/>
        <end position="199"/>
    </location>
</feature>
<dbReference type="EMBL" id="LJGT01000038">
    <property type="protein sequence ID" value="OEU89918.1"/>
    <property type="molecule type" value="Genomic_DNA"/>
</dbReference>
<keyword evidence="1" id="KW-1133">Transmembrane helix</keyword>
<dbReference type="Proteomes" id="UP000176087">
    <property type="component" value="Unassembled WGS sequence"/>
</dbReference>
<gene>
    <name evidence="2" type="ORF">AN215_09710</name>
</gene>
<feature type="transmembrane region" description="Helical" evidence="1">
    <location>
        <begin position="206"/>
        <end position="226"/>
    </location>
</feature>
<dbReference type="RefSeq" id="WP_070013007.1">
    <property type="nucleotide sequence ID" value="NZ_LJGS01000044.1"/>
</dbReference>
<accession>A0A1E7JNS7</accession>
<feature type="transmembrane region" description="Helical" evidence="1">
    <location>
        <begin position="96"/>
        <end position="115"/>
    </location>
</feature>
<evidence type="ECO:0000313" key="3">
    <source>
        <dbReference type="Proteomes" id="UP000176087"/>
    </source>
</evidence>
<dbReference type="OrthoDB" id="3579673at2"/>
<keyword evidence="3" id="KW-1185">Reference proteome</keyword>
<dbReference type="PATRIC" id="fig|933944.5.peg.377"/>
<organism evidence="2 3">
    <name type="scientific">Streptomyces abyssalis</name>
    <dbReference type="NCBI Taxonomy" id="933944"/>
    <lineage>
        <taxon>Bacteria</taxon>
        <taxon>Bacillati</taxon>
        <taxon>Actinomycetota</taxon>
        <taxon>Actinomycetes</taxon>
        <taxon>Kitasatosporales</taxon>
        <taxon>Streptomycetaceae</taxon>
        <taxon>Streptomyces</taxon>
    </lineage>
</organism>
<reference evidence="2 3" key="1">
    <citation type="journal article" date="2016" name="Front. Microbiol.">
        <title>Comparative Genomics Analysis of Streptomyces Species Reveals Their Adaptation to the Marine Environment and Their Diversity at the Genomic Level.</title>
        <authorList>
            <person name="Tian X."/>
            <person name="Zhang Z."/>
            <person name="Yang T."/>
            <person name="Chen M."/>
            <person name="Li J."/>
            <person name="Chen F."/>
            <person name="Yang J."/>
            <person name="Li W."/>
            <person name="Zhang B."/>
            <person name="Zhang Z."/>
            <person name="Wu J."/>
            <person name="Zhang C."/>
            <person name="Long L."/>
            <person name="Xiao J."/>
        </authorList>
    </citation>
    <scope>NUCLEOTIDE SEQUENCE [LARGE SCALE GENOMIC DNA]</scope>
    <source>
        <strain evidence="2 3">SCSIO 10390</strain>
    </source>
</reference>
<protein>
    <submittedName>
        <fullName evidence="2">ABC transporter</fullName>
    </submittedName>
</protein>
<proteinExistence type="predicted"/>
<dbReference type="AlphaFoldDB" id="A0A1E7JNS7"/>
<comment type="caution">
    <text evidence="2">The sequence shown here is derived from an EMBL/GenBank/DDBJ whole genome shotgun (WGS) entry which is preliminary data.</text>
</comment>
<dbReference type="STRING" id="933944.AN215_09710"/>